<organism evidence="2 3">
    <name type="scientific">Chenopodium quinoa</name>
    <name type="common">Quinoa</name>
    <dbReference type="NCBI Taxonomy" id="63459"/>
    <lineage>
        <taxon>Eukaryota</taxon>
        <taxon>Viridiplantae</taxon>
        <taxon>Streptophyta</taxon>
        <taxon>Embryophyta</taxon>
        <taxon>Tracheophyta</taxon>
        <taxon>Spermatophyta</taxon>
        <taxon>Magnoliopsida</taxon>
        <taxon>eudicotyledons</taxon>
        <taxon>Gunneridae</taxon>
        <taxon>Pentapetalae</taxon>
        <taxon>Caryophyllales</taxon>
        <taxon>Chenopodiaceae</taxon>
        <taxon>Chenopodioideae</taxon>
        <taxon>Atripliceae</taxon>
        <taxon>Chenopodium</taxon>
    </lineage>
</organism>
<evidence type="ECO:0000313" key="3">
    <source>
        <dbReference type="Proteomes" id="UP000596660"/>
    </source>
</evidence>
<reference evidence="2" key="1">
    <citation type="journal article" date="2017" name="Nature">
        <title>The genome of Chenopodium quinoa.</title>
        <authorList>
            <person name="Jarvis D.E."/>
            <person name="Ho Y.S."/>
            <person name="Lightfoot D.J."/>
            <person name="Schmoeckel S.M."/>
            <person name="Li B."/>
            <person name="Borm T.J.A."/>
            <person name="Ohyanagi H."/>
            <person name="Mineta K."/>
            <person name="Michell C.T."/>
            <person name="Saber N."/>
            <person name="Kharbatia N.M."/>
            <person name="Rupper R.R."/>
            <person name="Sharp A.R."/>
            <person name="Dally N."/>
            <person name="Boughton B.A."/>
            <person name="Woo Y.H."/>
            <person name="Gao G."/>
            <person name="Schijlen E.G.W.M."/>
            <person name="Guo X."/>
            <person name="Momin A.A."/>
            <person name="Negrao S."/>
            <person name="Al-Babili S."/>
            <person name="Gehring C."/>
            <person name="Roessner U."/>
            <person name="Jung C."/>
            <person name="Murphy K."/>
            <person name="Arold S.T."/>
            <person name="Gojobori T."/>
            <person name="van der Linden C.G."/>
            <person name="van Loo E.N."/>
            <person name="Jellen E.N."/>
            <person name="Maughan P.J."/>
            <person name="Tester M."/>
        </authorList>
    </citation>
    <scope>NUCLEOTIDE SEQUENCE [LARGE SCALE GENOMIC DNA]</scope>
    <source>
        <strain evidence="2">cv. PI 614886</strain>
    </source>
</reference>
<reference evidence="2" key="2">
    <citation type="submission" date="2021-03" db="UniProtKB">
        <authorList>
            <consortium name="EnsemblPlants"/>
        </authorList>
    </citation>
    <scope>IDENTIFICATION</scope>
</reference>
<dbReference type="InterPro" id="IPR008581">
    <property type="entry name" value="DUF863_pln"/>
</dbReference>
<keyword evidence="3" id="KW-1185">Reference proteome</keyword>
<dbReference type="AlphaFoldDB" id="A0A803L6J5"/>
<dbReference type="Gramene" id="AUR62007484-RA">
    <property type="protein sequence ID" value="AUR62007484-RA:cds"/>
    <property type="gene ID" value="AUR62007484"/>
</dbReference>
<name>A0A803L6J5_CHEQI</name>
<dbReference type="PANTHER" id="PTHR33167:SF29">
    <property type="entry name" value="T28K15.14 PROTEIN"/>
    <property type="match status" value="1"/>
</dbReference>
<feature type="region of interest" description="Disordered" evidence="1">
    <location>
        <begin position="231"/>
        <end position="264"/>
    </location>
</feature>
<dbReference type="Proteomes" id="UP000596660">
    <property type="component" value="Unplaced"/>
</dbReference>
<feature type="compositionally biased region" description="Polar residues" evidence="1">
    <location>
        <begin position="245"/>
        <end position="262"/>
    </location>
</feature>
<accession>A0A803L6J5</accession>
<dbReference type="EnsemblPlants" id="AUR62007484-RA">
    <property type="protein sequence ID" value="AUR62007484-RA:cds"/>
    <property type="gene ID" value="AUR62007484"/>
</dbReference>
<evidence type="ECO:0000256" key="1">
    <source>
        <dbReference type="SAM" id="MobiDB-lite"/>
    </source>
</evidence>
<dbReference type="Pfam" id="PF05904">
    <property type="entry name" value="DUF863"/>
    <property type="match status" value="1"/>
</dbReference>
<dbReference type="PANTHER" id="PTHR33167">
    <property type="entry name" value="TRANSCRIPTION FACTOR, PUTATIVE (DUF863)-RELATED"/>
    <property type="match status" value="1"/>
</dbReference>
<dbReference type="OMA" id="DQDGHGN"/>
<evidence type="ECO:0000313" key="2">
    <source>
        <dbReference type="EnsemblPlants" id="AUR62007484-RA:cds"/>
    </source>
</evidence>
<sequence>MPISSSERLKDVQEWGIVKSSPGVVSSSNVCEGKMLDQGDLDLYSVHNSRDSLKETLKQTMLDQEFAFRRQVTELHELYRVQVARMEELKQKSLYNYNMREGGLNNDLRCSMAEYMQFSNFNMSYELQQKPPVTMQKHLDLQLSADEFIGQDDSSGNGVVTKNSSWDEVDFDPGHLNLSLSIGPNASKKSGELRSWKGKKTCSSSIDIIDLEDENFSLSNSEAYIRLTSGSAAPKNCSRDDQKSDSFLNSSKLKPESLSQSAIKDGPYGTPLHRSPVDAGLSCQTQSLCDSGTNGHHKKSLLANLLNKNKRAPTCKINNSLDLNTVQLEDQSYFSNNHSVVVNSSITSSSSVLDKVYPKSNVASFVSPNFWKEANVNSFVEMRGNHRQIDVNNKGSDGEQCSKDGECREGNELNISVVDLDSESSEELCSSRSDPKISSVGSSSKISNGLSCEMDMVDAVGAEANLEKGAEPLEQLSCCKLSNSSDSEGLIDHHSSSIKTMQSGIRCDDVNFATSDGERLNIGPLVTQSGEQDLRSSDSSESNVQCIIRSKSEVDGTIQAAAELLLQMSLKTGTLCEGKSVKTPLKKFQNEENDQPQCSSESYEAMVLKAEEISTADYCVTSTAFLVDESENKDVRCKLKRGTRMKDFQKDILPGLSTLSRQEIREDINLLEGVIRSREYKKMRAKMGDDGGSDWCRTTRSKRSRVRRRYYA</sequence>
<gene>
    <name evidence="2" type="primary">LOC110732749</name>
</gene>
<protein>
    <submittedName>
        <fullName evidence="2">Uncharacterized protein</fullName>
    </submittedName>
</protein>
<proteinExistence type="predicted"/>